<dbReference type="AlphaFoldDB" id="A0A418VCN9"/>
<reference evidence="1 2" key="1">
    <citation type="submission" date="2018-09" db="EMBL/GenBank/DDBJ databases">
        <title>Draft genome sequence of Rhodopseudomonas palustris 2.1.18.</title>
        <authorList>
            <person name="Robertson S.L."/>
            <person name="Meyer T.E."/>
            <person name="Kyndt J.A."/>
        </authorList>
    </citation>
    <scope>NUCLEOTIDE SEQUENCE [LARGE SCALE GENOMIC DNA]</scope>
    <source>
        <strain evidence="1 2">2.1.18</strain>
    </source>
</reference>
<organism evidence="1 2">
    <name type="scientific">Rhodopseudomonas palustris</name>
    <dbReference type="NCBI Taxonomy" id="1076"/>
    <lineage>
        <taxon>Bacteria</taxon>
        <taxon>Pseudomonadati</taxon>
        <taxon>Pseudomonadota</taxon>
        <taxon>Alphaproteobacteria</taxon>
        <taxon>Hyphomicrobiales</taxon>
        <taxon>Nitrobacteraceae</taxon>
        <taxon>Rhodopseudomonas</taxon>
    </lineage>
</organism>
<evidence type="ECO:0000313" key="2">
    <source>
        <dbReference type="Proteomes" id="UP000285523"/>
    </source>
</evidence>
<name>A0A418VCN9_RHOPL</name>
<evidence type="ECO:0000313" key="1">
    <source>
        <dbReference type="EMBL" id="RJF73923.1"/>
    </source>
</evidence>
<accession>A0A418VCN9</accession>
<dbReference type="Proteomes" id="UP000285523">
    <property type="component" value="Unassembled WGS sequence"/>
</dbReference>
<proteinExistence type="predicted"/>
<dbReference type="RefSeq" id="WP_119857138.1">
    <property type="nucleotide sequence ID" value="NZ_QYYD01000013.1"/>
</dbReference>
<dbReference type="EMBL" id="QYYD01000013">
    <property type="protein sequence ID" value="RJF73923.1"/>
    <property type="molecule type" value="Genomic_DNA"/>
</dbReference>
<dbReference type="OrthoDB" id="8139516at2"/>
<protein>
    <submittedName>
        <fullName evidence="1">Uncharacterized protein</fullName>
    </submittedName>
</protein>
<sequence length="59" mass="6594">MDILTPMCRACGVDRELVEVEHANASFDVPHYRCPICADVLRLAVRHDEGGEGEQEALR</sequence>
<gene>
    <name evidence="1" type="ORF">D4Q52_13735</name>
</gene>
<comment type="caution">
    <text evidence="1">The sequence shown here is derived from an EMBL/GenBank/DDBJ whole genome shotgun (WGS) entry which is preliminary data.</text>
</comment>